<organism evidence="1 2">
    <name type="scientific">Ooceraea biroi</name>
    <name type="common">Clonal raider ant</name>
    <name type="synonym">Cerapachys biroi</name>
    <dbReference type="NCBI Taxonomy" id="2015173"/>
    <lineage>
        <taxon>Eukaryota</taxon>
        <taxon>Metazoa</taxon>
        <taxon>Ecdysozoa</taxon>
        <taxon>Arthropoda</taxon>
        <taxon>Hexapoda</taxon>
        <taxon>Insecta</taxon>
        <taxon>Pterygota</taxon>
        <taxon>Neoptera</taxon>
        <taxon>Endopterygota</taxon>
        <taxon>Hymenoptera</taxon>
        <taxon>Apocrita</taxon>
        <taxon>Aculeata</taxon>
        <taxon>Formicoidea</taxon>
        <taxon>Formicidae</taxon>
        <taxon>Dorylinae</taxon>
        <taxon>Ooceraea</taxon>
    </lineage>
</organism>
<accession>A0A026WBQ4</accession>
<dbReference type="AlphaFoldDB" id="A0A026WBQ4"/>
<dbReference type="EMBL" id="KK107285">
    <property type="protein sequence ID" value="EZA53512.1"/>
    <property type="molecule type" value="Genomic_DNA"/>
</dbReference>
<name>A0A026WBQ4_OOCBI</name>
<keyword evidence="2" id="KW-1185">Reference proteome</keyword>
<protein>
    <submittedName>
        <fullName evidence="1">Uncharacterized protein</fullName>
    </submittedName>
</protein>
<evidence type="ECO:0000313" key="2">
    <source>
        <dbReference type="Proteomes" id="UP000053097"/>
    </source>
</evidence>
<dbReference type="Proteomes" id="UP000053097">
    <property type="component" value="Unassembled WGS sequence"/>
</dbReference>
<feature type="non-terminal residue" evidence="1">
    <location>
        <position position="1"/>
    </location>
</feature>
<sequence length="79" mass="8661">GPTFPLSKLELAVMSVSGIAPDSIPRGAMHCAANKGNCFSIMHLPRVTSSNNRNIYAKSQILRNLITSEILLRDKAYLF</sequence>
<reference evidence="1 2" key="1">
    <citation type="journal article" date="2014" name="Curr. Biol.">
        <title>The genome of the clonal raider ant Cerapachys biroi.</title>
        <authorList>
            <person name="Oxley P.R."/>
            <person name="Ji L."/>
            <person name="Fetter-Pruneda I."/>
            <person name="McKenzie S.K."/>
            <person name="Li C."/>
            <person name="Hu H."/>
            <person name="Zhang G."/>
            <person name="Kronauer D.J."/>
        </authorList>
    </citation>
    <scope>NUCLEOTIDE SEQUENCE [LARGE SCALE GENOMIC DNA]</scope>
</reference>
<gene>
    <name evidence="1" type="ORF">X777_07022</name>
</gene>
<proteinExistence type="predicted"/>
<evidence type="ECO:0000313" key="1">
    <source>
        <dbReference type="EMBL" id="EZA53512.1"/>
    </source>
</evidence>